<evidence type="ECO:0000313" key="3">
    <source>
        <dbReference type="Proteomes" id="UP000008206"/>
    </source>
</evidence>
<dbReference type="InterPro" id="IPR036866">
    <property type="entry name" value="RibonucZ/Hydroxyglut_hydro"/>
</dbReference>
<accession>E0UAC6</accession>
<reference evidence="3" key="1">
    <citation type="journal article" date="2011" name="MBio">
        <title>Novel metabolic attributes of the genus Cyanothece, comprising a group of unicellular nitrogen-fixing Cyanobacteria.</title>
        <authorList>
            <person name="Bandyopadhyay A."/>
            <person name="Elvitigala T."/>
            <person name="Welsh E."/>
            <person name="Stockel J."/>
            <person name="Liberton M."/>
            <person name="Min H."/>
            <person name="Sherman L.A."/>
            <person name="Pakrasi H.B."/>
        </authorList>
    </citation>
    <scope>NUCLEOTIDE SEQUENCE [LARGE SCALE GENOMIC DNA]</scope>
    <source>
        <strain evidence="3">PCC 7822</strain>
    </source>
</reference>
<evidence type="ECO:0000313" key="2">
    <source>
        <dbReference type="EMBL" id="ADN17431.1"/>
    </source>
</evidence>
<dbReference type="OrthoDB" id="9789133at2"/>
<dbReference type="eggNOG" id="COG2220">
    <property type="taxonomic scope" value="Bacteria"/>
</dbReference>
<protein>
    <submittedName>
        <fullName evidence="2">Zn-dependent hydrolase of the beta-lactamase fold-like protein</fullName>
    </submittedName>
</protein>
<keyword evidence="2" id="KW-0378">Hydrolase</keyword>
<dbReference type="PANTHER" id="PTHR39189:SF1">
    <property type="entry name" value="UPF0173 METAL-DEPENDENT HYDROLASE YTKL"/>
    <property type="match status" value="1"/>
</dbReference>
<organism evidence="2 3">
    <name type="scientific">Gloeothece verrucosa (strain PCC 7822)</name>
    <name type="common">Cyanothece sp. (strain PCC 7822)</name>
    <dbReference type="NCBI Taxonomy" id="497965"/>
    <lineage>
        <taxon>Bacteria</taxon>
        <taxon>Bacillati</taxon>
        <taxon>Cyanobacteriota</taxon>
        <taxon>Cyanophyceae</taxon>
        <taxon>Oscillatoriophycideae</taxon>
        <taxon>Chroococcales</taxon>
        <taxon>Aphanothecaceae</taxon>
        <taxon>Gloeothece</taxon>
        <taxon>Gloeothece verrucosa</taxon>
    </lineage>
</organism>
<sequence>MKRRQVIYYGGAGIFAAASSLLTSNWQKAQGQTQPSNSLLVQYFGHTCFLLSGSGLRILVNPFRSIGCTAGYRLPRVESDLVLISSQLWDEGAAEKLPGNPRVLYEPGVYEIRGFRIQGIGIDHDRKGGRQFGTNVAWRWNQGGIRVLHLGGAAAPIAIEQKILMGSPDLAFIPVGGGPKAYNAQEAKQAMEILDPKIVIPTQYMTTAADKAACDIAPLDNFLKLVEGMNVRNIPDNQLLIKRQDLPKEGTLIRILDYKKVLRPASERTTSPAAPTPSTTQSKPTSSK</sequence>
<dbReference type="STRING" id="497965.Cyan7822_5559"/>
<proteinExistence type="predicted"/>
<gene>
    <name evidence="2" type="ordered locus">Cyan7822_5559</name>
</gene>
<dbReference type="GO" id="GO:0016787">
    <property type="term" value="F:hydrolase activity"/>
    <property type="evidence" value="ECO:0007669"/>
    <property type="project" value="UniProtKB-KW"/>
</dbReference>
<feature type="compositionally biased region" description="Low complexity" evidence="1">
    <location>
        <begin position="267"/>
        <end position="288"/>
    </location>
</feature>
<feature type="region of interest" description="Disordered" evidence="1">
    <location>
        <begin position="264"/>
        <end position="288"/>
    </location>
</feature>
<dbReference type="EMBL" id="CP002198">
    <property type="protein sequence ID" value="ADN17431.1"/>
    <property type="molecule type" value="Genomic_DNA"/>
</dbReference>
<dbReference type="RefSeq" id="WP_013325468.1">
    <property type="nucleotide sequence ID" value="NC_014501.1"/>
</dbReference>
<dbReference type="AlphaFoldDB" id="E0UAC6"/>
<dbReference type="KEGG" id="cyj:Cyan7822_5559"/>
<evidence type="ECO:0000256" key="1">
    <source>
        <dbReference type="SAM" id="MobiDB-lite"/>
    </source>
</evidence>
<dbReference type="Gene3D" id="3.60.15.10">
    <property type="entry name" value="Ribonuclease Z/Hydroxyacylglutathione hydrolase-like"/>
    <property type="match status" value="1"/>
</dbReference>
<keyword evidence="3" id="KW-1185">Reference proteome</keyword>
<dbReference type="SUPFAM" id="SSF56281">
    <property type="entry name" value="Metallo-hydrolase/oxidoreductase"/>
    <property type="match status" value="1"/>
</dbReference>
<dbReference type="HOGENOM" id="CLU_070010_3_0_3"/>
<dbReference type="Proteomes" id="UP000008206">
    <property type="component" value="Chromosome"/>
</dbReference>
<dbReference type="Pfam" id="PF13483">
    <property type="entry name" value="Lactamase_B_3"/>
    <property type="match status" value="1"/>
</dbReference>
<name>E0UAC6_GLOV7</name>
<dbReference type="PANTHER" id="PTHR39189">
    <property type="entry name" value="UPF0173 METAL-DEPENDENT HYDROLASE YTKL"/>
    <property type="match status" value="1"/>
</dbReference>